<protein>
    <submittedName>
        <fullName evidence="1">3748_t:CDS:1</fullName>
    </submittedName>
</protein>
<reference evidence="1" key="1">
    <citation type="submission" date="2021-06" db="EMBL/GenBank/DDBJ databases">
        <authorList>
            <person name="Kallberg Y."/>
            <person name="Tangrot J."/>
            <person name="Rosling A."/>
        </authorList>
    </citation>
    <scope>NUCLEOTIDE SEQUENCE</scope>
    <source>
        <strain evidence="1">IN212</strain>
    </source>
</reference>
<name>A0A9N9JAC0_9GLOM</name>
<evidence type="ECO:0000313" key="2">
    <source>
        <dbReference type="Proteomes" id="UP000789396"/>
    </source>
</evidence>
<keyword evidence="2" id="KW-1185">Reference proteome</keyword>
<gene>
    <name evidence="1" type="ORF">RFULGI_LOCUS15015</name>
</gene>
<proteinExistence type="predicted"/>
<accession>A0A9N9JAC0</accession>
<dbReference type="AlphaFoldDB" id="A0A9N9JAC0"/>
<comment type="caution">
    <text evidence="1">The sequence shown here is derived from an EMBL/GenBank/DDBJ whole genome shotgun (WGS) entry which is preliminary data.</text>
</comment>
<organism evidence="1 2">
    <name type="scientific">Racocetra fulgida</name>
    <dbReference type="NCBI Taxonomy" id="60492"/>
    <lineage>
        <taxon>Eukaryota</taxon>
        <taxon>Fungi</taxon>
        <taxon>Fungi incertae sedis</taxon>
        <taxon>Mucoromycota</taxon>
        <taxon>Glomeromycotina</taxon>
        <taxon>Glomeromycetes</taxon>
        <taxon>Diversisporales</taxon>
        <taxon>Gigasporaceae</taxon>
        <taxon>Racocetra</taxon>
    </lineage>
</organism>
<feature type="non-terminal residue" evidence="1">
    <location>
        <position position="63"/>
    </location>
</feature>
<dbReference type="EMBL" id="CAJVPZ010046048">
    <property type="protein sequence ID" value="CAG8770325.1"/>
    <property type="molecule type" value="Genomic_DNA"/>
</dbReference>
<sequence>MSARVNNDAEVLTKISDKTSNKKAKVEDIRGSNIRSGIWLYFDSVSINNEKYEVCKVETVKEK</sequence>
<dbReference type="Proteomes" id="UP000789396">
    <property type="component" value="Unassembled WGS sequence"/>
</dbReference>
<evidence type="ECO:0000313" key="1">
    <source>
        <dbReference type="EMBL" id="CAG8770325.1"/>
    </source>
</evidence>